<dbReference type="SUPFAM" id="SSF48452">
    <property type="entry name" value="TPR-like"/>
    <property type="match status" value="2"/>
</dbReference>
<evidence type="ECO:0000256" key="4">
    <source>
        <dbReference type="SAM" id="Coils"/>
    </source>
</evidence>
<evidence type="ECO:0000256" key="2">
    <source>
        <dbReference type="ARBA" id="ARBA00023125"/>
    </source>
</evidence>
<dbReference type="SMART" id="SM00342">
    <property type="entry name" value="HTH_ARAC"/>
    <property type="match status" value="1"/>
</dbReference>
<evidence type="ECO:0000313" key="8">
    <source>
        <dbReference type="EMBL" id="MBC8594026.1"/>
    </source>
</evidence>
<keyword evidence="6" id="KW-0732">Signal</keyword>
<keyword evidence="9" id="KW-1185">Reference proteome</keyword>
<evidence type="ECO:0000256" key="3">
    <source>
        <dbReference type="ARBA" id="ARBA00023163"/>
    </source>
</evidence>
<accession>A0A926F3J3</accession>
<dbReference type="EMBL" id="JACRTF010000001">
    <property type="protein sequence ID" value="MBC8594026.1"/>
    <property type="molecule type" value="Genomic_DNA"/>
</dbReference>
<feature type="signal peptide" evidence="6">
    <location>
        <begin position="1"/>
        <end position="19"/>
    </location>
</feature>
<dbReference type="AlphaFoldDB" id="A0A926F3J3"/>
<evidence type="ECO:0000259" key="7">
    <source>
        <dbReference type="PROSITE" id="PS01124"/>
    </source>
</evidence>
<dbReference type="InterPro" id="IPR009057">
    <property type="entry name" value="Homeodomain-like_sf"/>
</dbReference>
<dbReference type="Gene3D" id="1.25.40.10">
    <property type="entry name" value="Tetratricopeptide repeat domain"/>
    <property type="match status" value="2"/>
</dbReference>
<evidence type="ECO:0000256" key="6">
    <source>
        <dbReference type="SAM" id="SignalP"/>
    </source>
</evidence>
<feature type="transmembrane region" description="Helical" evidence="5">
    <location>
        <begin position="358"/>
        <end position="378"/>
    </location>
</feature>
<dbReference type="PROSITE" id="PS01124">
    <property type="entry name" value="HTH_ARAC_FAMILY_2"/>
    <property type="match status" value="1"/>
</dbReference>
<keyword evidence="5" id="KW-1133">Transmembrane helix</keyword>
<feature type="domain" description="HTH araC/xylS-type" evidence="7">
    <location>
        <begin position="468"/>
        <end position="570"/>
    </location>
</feature>
<gene>
    <name evidence="8" type="ORF">H8744_12365</name>
</gene>
<organism evidence="8 9">
    <name type="scientific">Jilunia laotingensis</name>
    <dbReference type="NCBI Taxonomy" id="2763675"/>
    <lineage>
        <taxon>Bacteria</taxon>
        <taxon>Pseudomonadati</taxon>
        <taxon>Bacteroidota</taxon>
        <taxon>Bacteroidia</taxon>
        <taxon>Bacteroidales</taxon>
        <taxon>Bacteroidaceae</taxon>
        <taxon>Jilunia</taxon>
    </lineage>
</organism>
<proteinExistence type="predicted"/>
<dbReference type="GO" id="GO:0043565">
    <property type="term" value="F:sequence-specific DNA binding"/>
    <property type="evidence" value="ECO:0007669"/>
    <property type="project" value="InterPro"/>
</dbReference>
<dbReference type="InterPro" id="IPR011990">
    <property type="entry name" value="TPR-like_helical_dom_sf"/>
</dbReference>
<evidence type="ECO:0000256" key="1">
    <source>
        <dbReference type="ARBA" id="ARBA00023015"/>
    </source>
</evidence>
<protein>
    <submittedName>
        <fullName evidence="8">Helix-turn-helix domain-containing protein</fullName>
    </submittedName>
</protein>
<dbReference type="Proteomes" id="UP000651085">
    <property type="component" value="Unassembled WGS sequence"/>
</dbReference>
<keyword evidence="5" id="KW-0812">Transmembrane</keyword>
<dbReference type="PANTHER" id="PTHR43280">
    <property type="entry name" value="ARAC-FAMILY TRANSCRIPTIONAL REGULATOR"/>
    <property type="match status" value="1"/>
</dbReference>
<dbReference type="InterPro" id="IPR019734">
    <property type="entry name" value="TPR_rpt"/>
</dbReference>
<evidence type="ECO:0000313" key="9">
    <source>
        <dbReference type="Proteomes" id="UP000651085"/>
    </source>
</evidence>
<feature type="coiled-coil region" evidence="4">
    <location>
        <begin position="324"/>
        <end position="358"/>
    </location>
</feature>
<reference evidence="8" key="1">
    <citation type="submission" date="2020-08" db="EMBL/GenBank/DDBJ databases">
        <title>Genome public.</title>
        <authorList>
            <person name="Liu C."/>
            <person name="Sun Q."/>
        </authorList>
    </citation>
    <scope>NUCLEOTIDE SEQUENCE</scope>
    <source>
        <strain evidence="8">N12</strain>
    </source>
</reference>
<dbReference type="Pfam" id="PF13181">
    <property type="entry name" value="TPR_8"/>
    <property type="match status" value="1"/>
</dbReference>
<dbReference type="RefSeq" id="WP_262435130.1">
    <property type="nucleotide sequence ID" value="NZ_JACRTF010000001.1"/>
</dbReference>
<dbReference type="GO" id="GO:0003700">
    <property type="term" value="F:DNA-binding transcription factor activity"/>
    <property type="evidence" value="ECO:0007669"/>
    <property type="project" value="InterPro"/>
</dbReference>
<comment type="caution">
    <text evidence="8">The sequence shown here is derived from an EMBL/GenBank/DDBJ whole genome shotgun (WGS) entry which is preliminary data.</text>
</comment>
<keyword evidence="2" id="KW-0238">DNA-binding</keyword>
<name>A0A926F3J3_9BACT</name>
<dbReference type="SMART" id="SM00028">
    <property type="entry name" value="TPR"/>
    <property type="match status" value="4"/>
</dbReference>
<keyword evidence="3" id="KW-0804">Transcription</keyword>
<feature type="chain" id="PRO_5038483140" evidence="6">
    <location>
        <begin position="20"/>
        <end position="588"/>
    </location>
</feature>
<dbReference type="SUPFAM" id="SSF46689">
    <property type="entry name" value="Homeodomain-like"/>
    <property type="match status" value="1"/>
</dbReference>
<dbReference type="Gene3D" id="1.10.10.60">
    <property type="entry name" value="Homeodomain-like"/>
    <property type="match status" value="2"/>
</dbReference>
<keyword evidence="4" id="KW-0175">Coiled coil</keyword>
<dbReference type="PANTHER" id="PTHR43280:SF29">
    <property type="entry name" value="ARAC-FAMILY TRANSCRIPTIONAL REGULATOR"/>
    <property type="match status" value="1"/>
</dbReference>
<sequence>MRKLAILVILLVSSISLCGQNKTMYSQLREQWEEASSEELYKHINRIQEWQANDTTIVLYSILYNRNKENADEQSKQYAVLSCIRIGKIYYYQGNYTNALDFFIRGLKICECCKDQSLIREFYLNMGNIYCTFQDYEKGISCYESGYKWCAEYPDNRCEYSLLTNLVGAYSKLGNAEKTREYYFQMQKKISADDPVRTYMNQLTWGLVLINEKKYRDAIAPFQRAADIARNFHLEPRYESASYSQLYHAYLNMNQKDSTLYYLNKCQKMAKEHNLVGTQVENYRVYSILHEMSGDSQQALLYKSKFLSLSDSIFNVREFHRVKNTQYLLEIGQVEKEISQLNREKAKKETEIRHQQKMLLFVMGISVIAGIFLIIAYLQKKHLSVAYQKIFNVNRELVDMGKYNKNLRMEFEEKLNAVEQVLESYHQKEAQPFPSKDAPSSTTEILTSKSYSSKLDDTRKQALIEAINQIMETTHEYCKTDFSLEKLASLVHSNHRYVSQVINETYKKNFSSFLNEYRIREARKLMSDINTCSKYTIKTIAEKVGYRSHVTFGIAFKSIVGLTPAMFLQMIKEEHNHTKVNTDLSDTG</sequence>
<dbReference type="InterPro" id="IPR018060">
    <property type="entry name" value="HTH_AraC"/>
</dbReference>
<dbReference type="Pfam" id="PF12833">
    <property type="entry name" value="HTH_18"/>
    <property type="match status" value="1"/>
</dbReference>
<keyword evidence="5" id="KW-0472">Membrane</keyword>
<keyword evidence="1" id="KW-0805">Transcription regulation</keyword>
<evidence type="ECO:0000256" key="5">
    <source>
        <dbReference type="SAM" id="Phobius"/>
    </source>
</evidence>